<keyword evidence="3" id="KW-0808">Transferase</keyword>
<dbReference type="PANTHER" id="PTHR21064">
    <property type="entry name" value="AMINOGLYCOSIDE PHOSPHOTRANSFERASE DOMAIN-CONTAINING PROTEIN-RELATED"/>
    <property type="match status" value="1"/>
</dbReference>
<dbReference type="Pfam" id="PF01636">
    <property type="entry name" value="APH"/>
    <property type="match status" value="1"/>
</dbReference>
<dbReference type="EMBL" id="FQZZ01000004">
    <property type="protein sequence ID" value="SHK31395.1"/>
    <property type="molecule type" value="Genomic_DNA"/>
</dbReference>
<dbReference type="Gene3D" id="3.90.1200.10">
    <property type="match status" value="1"/>
</dbReference>
<keyword evidence="3" id="KW-0418">Kinase</keyword>
<dbReference type="PANTHER" id="PTHR21064:SF6">
    <property type="entry name" value="AMINOGLYCOSIDE PHOSPHOTRANSFERASE DOMAIN-CONTAINING PROTEIN"/>
    <property type="match status" value="1"/>
</dbReference>
<proteinExistence type="inferred from homology"/>
<feature type="domain" description="Aminoglycoside phosphotransferase" evidence="2">
    <location>
        <begin position="22"/>
        <end position="260"/>
    </location>
</feature>
<evidence type="ECO:0000256" key="1">
    <source>
        <dbReference type="ARBA" id="ARBA00038240"/>
    </source>
</evidence>
<name>A0A1H0HTH2_9RHOB</name>
<organism evidence="3 4">
    <name type="scientific">Lutimaribacter pacificus</name>
    <dbReference type="NCBI Taxonomy" id="391948"/>
    <lineage>
        <taxon>Bacteria</taxon>
        <taxon>Pseudomonadati</taxon>
        <taxon>Pseudomonadota</taxon>
        <taxon>Alphaproteobacteria</taxon>
        <taxon>Rhodobacterales</taxon>
        <taxon>Roseobacteraceae</taxon>
        <taxon>Lutimaribacter</taxon>
    </lineage>
</organism>
<evidence type="ECO:0000313" key="3">
    <source>
        <dbReference type="EMBL" id="SHK31395.1"/>
    </source>
</evidence>
<dbReference type="GO" id="GO:0019202">
    <property type="term" value="F:amino acid kinase activity"/>
    <property type="evidence" value="ECO:0007669"/>
    <property type="project" value="TreeGrafter"/>
</dbReference>
<accession>A0A1H0HTH2</accession>
<dbReference type="Gene3D" id="3.30.200.20">
    <property type="entry name" value="Phosphorylase Kinase, domain 1"/>
    <property type="match status" value="1"/>
</dbReference>
<evidence type="ECO:0000259" key="2">
    <source>
        <dbReference type="Pfam" id="PF01636"/>
    </source>
</evidence>
<dbReference type="InterPro" id="IPR011009">
    <property type="entry name" value="Kinase-like_dom_sf"/>
</dbReference>
<comment type="similarity">
    <text evidence="1">Belongs to the pseudomonas-type ThrB family.</text>
</comment>
<dbReference type="RefSeq" id="WP_149788320.1">
    <property type="nucleotide sequence ID" value="NZ_FNIO01000004.1"/>
</dbReference>
<dbReference type="OrthoDB" id="241498at2"/>
<evidence type="ECO:0000313" key="4">
    <source>
        <dbReference type="Proteomes" id="UP000324252"/>
    </source>
</evidence>
<dbReference type="Proteomes" id="UP000324252">
    <property type="component" value="Unassembled WGS sequence"/>
</dbReference>
<dbReference type="SUPFAM" id="SSF56112">
    <property type="entry name" value="Protein kinase-like (PK-like)"/>
    <property type="match status" value="1"/>
</dbReference>
<gene>
    <name evidence="3" type="ORF">SAMN05444142_104294</name>
</gene>
<dbReference type="InterPro" id="IPR050249">
    <property type="entry name" value="Pseudomonas-type_ThrB"/>
</dbReference>
<keyword evidence="4" id="KW-1185">Reference proteome</keyword>
<protein>
    <submittedName>
        <fullName evidence="3">Ser/Thr protein kinase RdoA involved in Cpx stress response, MazF antagonist</fullName>
    </submittedName>
</protein>
<dbReference type="AlphaFoldDB" id="A0A1H0HTH2"/>
<dbReference type="InterPro" id="IPR002575">
    <property type="entry name" value="Aminoglycoside_PTrfase"/>
</dbReference>
<reference evidence="3 4" key="1">
    <citation type="submission" date="2016-11" db="EMBL/GenBank/DDBJ databases">
        <authorList>
            <person name="Varghese N."/>
            <person name="Submissions S."/>
        </authorList>
    </citation>
    <scope>NUCLEOTIDE SEQUENCE [LARGE SCALE GENOMIC DNA]</scope>
    <source>
        <strain evidence="3 4">DSM 29620</strain>
    </source>
</reference>
<sequence length="315" mass="34616">MSDARARSAALLWGFDPDGVTLAARRENAVYRVTDPRGQFALRLHRPGYRSEAELRSELQWMAALAAGGMAVPRPIPLPDGGLTAEVDGKLVDVLTWLPGQMLGAGGAIEGVADRPALAHRLGRVLAQLHDLSDAWTPPPGFTRPAWDRAGLLGDDPLWGRFWEHPDLGDAERALFETARNRAASDLAAQERDLDYGLIHADAITENIMRDGEALYLIDFDDGGWGFRDFELATFLMRQLDAPDYADIRAALVEGYSIRRRVDDRTLDLFLLLRALTYPGWIIPRLAEPGGAERSARAIATALPLAERYLNGGTP</sequence>